<organism evidence="3 4">
    <name type="scientific">Panaeolus cyanescens</name>
    <dbReference type="NCBI Taxonomy" id="181874"/>
    <lineage>
        <taxon>Eukaryota</taxon>
        <taxon>Fungi</taxon>
        <taxon>Dikarya</taxon>
        <taxon>Basidiomycota</taxon>
        <taxon>Agaricomycotina</taxon>
        <taxon>Agaricomycetes</taxon>
        <taxon>Agaricomycetidae</taxon>
        <taxon>Agaricales</taxon>
        <taxon>Agaricineae</taxon>
        <taxon>Galeropsidaceae</taxon>
        <taxon>Panaeolus</taxon>
    </lineage>
</organism>
<protein>
    <submittedName>
        <fullName evidence="3">Uncharacterized protein</fullName>
    </submittedName>
</protein>
<keyword evidence="2" id="KW-0472">Membrane</keyword>
<keyword evidence="4" id="KW-1185">Reference proteome</keyword>
<dbReference type="EMBL" id="NHTK01000375">
    <property type="protein sequence ID" value="PPR07656.1"/>
    <property type="molecule type" value="Genomic_DNA"/>
</dbReference>
<name>A0A409YXB0_9AGAR</name>
<dbReference type="AlphaFoldDB" id="A0A409YXB0"/>
<proteinExistence type="predicted"/>
<dbReference type="STRING" id="181874.A0A409YXB0"/>
<evidence type="ECO:0000256" key="2">
    <source>
        <dbReference type="SAM" id="Phobius"/>
    </source>
</evidence>
<sequence>MATQPYQFSPPYGSTTAGDTVNTSSSHFETSKPEHATSSTPYKPIHRDTSASAYSVPYKLSMFERYTSDVYVIPVLVLVIHTFLLIFSWSFYASVMKRPKAMNPSLAVVAIACPQSVTYISTLVCSGINWTAVALYKKSVRYSISRFLSGRVSLYALSASTRLSQVQVIDNFKRPAWTVASVLVIFATMAQTAGYTTLYQPKPIEIKFDMSGFELDLRSPDFQALMTANAQQFTPSLFERVLPLTGSTGSTAVNTHFYLPSIFNFDQFSYFNSTKGILPVTLQSRDSSVRSAKGGTLPINVNVFQTQRTPSGFPVRFTMTQQGFSGDVKCEKREFNSTTSPSVRIASVQDTLFGSTATLARLEVLCPGQTAQKVSSSLLTSNNIDALFAISCGAKDNGRRRWDLILAGSGKYSSIGTTACGIFPELHTLDVHYSDDAKLFNATFPNVVNASEPWNRQDAPWLGDFAIDVFRRGLEVDQTTTGN</sequence>
<feature type="region of interest" description="Disordered" evidence="1">
    <location>
        <begin position="1"/>
        <end position="42"/>
    </location>
</feature>
<reference evidence="3 4" key="1">
    <citation type="journal article" date="2018" name="Evol. Lett.">
        <title>Horizontal gene cluster transfer increased hallucinogenic mushroom diversity.</title>
        <authorList>
            <person name="Reynolds H.T."/>
            <person name="Vijayakumar V."/>
            <person name="Gluck-Thaler E."/>
            <person name="Korotkin H.B."/>
            <person name="Matheny P.B."/>
            <person name="Slot J.C."/>
        </authorList>
    </citation>
    <scope>NUCLEOTIDE SEQUENCE [LARGE SCALE GENOMIC DNA]</scope>
    <source>
        <strain evidence="3 4">2629</strain>
    </source>
</reference>
<gene>
    <name evidence="3" type="ORF">CVT24_003834</name>
</gene>
<keyword evidence="2" id="KW-0812">Transmembrane</keyword>
<dbReference type="OrthoDB" id="3351168at2759"/>
<feature type="non-terminal residue" evidence="3">
    <location>
        <position position="483"/>
    </location>
</feature>
<comment type="caution">
    <text evidence="3">The sequence shown here is derived from an EMBL/GenBank/DDBJ whole genome shotgun (WGS) entry which is preliminary data.</text>
</comment>
<dbReference type="Proteomes" id="UP000284842">
    <property type="component" value="Unassembled WGS sequence"/>
</dbReference>
<keyword evidence="2" id="KW-1133">Transmembrane helix</keyword>
<feature type="compositionally biased region" description="Polar residues" evidence="1">
    <location>
        <begin position="1"/>
        <end position="28"/>
    </location>
</feature>
<accession>A0A409YXB0</accession>
<evidence type="ECO:0000313" key="3">
    <source>
        <dbReference type="EMBL" id="PPR07656.1"/>
    </source>
</evidence>
<evidence type="ECO:0000313" key="4">
    <source>
        <dbReference type="Proteomes" id="UP000284842"/>
    </source>
</evidence>
<feature type="transmembrane region" description="Helical" evidence="2">
    <location>
        <begin position="70"/>
        <end position="92"/>
    </location>
</feature>
<dbReference type="InParanoid" id="A0A409YXB0"/>
<evidence type="ECO:0000256" key="1">
    <source>
        <dbReference type="SAM" id="MobiDB-lite"/>
    </source>
</evidence>